<dbReference type="OrthoDB" id="6021722at2759"/>
<keyword evidence="1 4" id="KW-0378">Hydrolase</keyword>
<dbReference type="InterPro" id="IPR050314">
    <property type="entry name" value="Glycosyl_Hydrlase_18"/>
</dbReference>
<protein>
    <recommendedName>
        <fullName evidence="8">GH18 domain-containing protein</fullName>
    </recommendedName>
</protein>
<comment type="similarity">
    <text evidence="5">Belongs to the glycosyl hydrolase 18 family.</text>
</comment>
<evidence type="ECO:0000256" key="7">
    <source>
        <dbReference type="SAM" id="SignalP"/>
    </source>
</evidence>
<feature type="chain" id="PRO_5029523558" description="GH18 domain-containing protein" evidence="7">
    <location>
        <begin position="23"/>
        <end position="552"/>
    </location>
</feature>
<dbReference type="PANTHER" id="PTHR11177:SF317">
    <property type="entry name" value="CHITINASE 12-RELATED"/>
    <property type="match status" value="1"/>
</dbReference>
<dbReference type="FunFam" id="3.10.50.10:FF:000001">
    <property type="entry name" value="Chitinase 3-like 1"/>
    <property type="match status" value="1"/>
</dbReference>
<dbReference type="GO" id="GO:0005576">
    <property type="term" value="C:extracellular region"/>
    <property type="evidence" value="ECO:0007669"/>
    <property type="project" value="TreeGrafter"/>
</dbReference>
<feature type="signal peptide" evidence="7">
    <location>
        <begin position="1"/>
        <end position="22"/>
    </location>
</feature>
<evidence type="ECO:0000313" key="10">
    <source>
        <dbReference type="Proteomes" id="UP000594262"/>
    </source>
</evidence>
<evidence type="ECO:0000256" key="4">
    <source>
        <dbReference type="RuleBase" id="RU000489"/>
    </source>
</evidence>
<dbReference type="InterPro" id="IPR029070">
    <property type="entry name" value="Chitinase_insertion_sf"/>
</dbReference>
<dbReference type="InterPro" id="IPR001223">
    <property type="entry name" value="Glyco_hydro18_cat"/>
</dbReference>
<dbReference type="GO" id="GO:0004568">
    <property type="term" value="F:chitinase activity"/>
    <property type="evidence" value="ECO:0007669"/>
    <property type="project" value="TreeGrafter"/>
</dbReference>
<dbReference type="EnsemblMetazoa" id="CLYHEMT008496.1">
    <property type="protein sequence ID" value="CLYHEMP008496.1"/>
    <property type="gene ID" value="CLYHEMG008496"/>
</dbReference>
<organism evidence="9 10">
    <name type="scientific">Clytia hemisphaerica</name>
    <dbReference type="NCBI Taxonomy" id="252671"/>
    <lineage>
        <taxon>Eukaryota</taxon>
        <taxon>Metazoa</taxon>
        <taxon>Cnidaria</taxon>
        <taxon>Hydrozoa</taxon>
        <taxon>Hydroidolina</taxon>
        <taxon>Leptothecata</taxon>
        <taxon>Obeliida</taxon>
        <taxon>Clytiidae</taxon>
        <taxon>Clytia</taxon>
    </lineage>
</organism>
<dbReference type="GeneID" id="136804920"/>
<dbReference type="InterPro" id="IPR017853">
    <property type="entry name" value="GH"/>
</dbReference>
<keyword evidence="10" id="KW-1185">Reference proteome</keyword>
<name>A0A7M5V6S1_9CNID</name>
<dbReference type="Proteomes" id="UP000594262">
    <property type="component" value="Unplaced"/>
</dbReference>
<dbReference type="AlphaFoldDB" id="A0A7M5V6S1"/>
<dbReference type="Gene3D" id="3.10.50.10">
    <property type="match status" value="1"/>
</dbReference>
<accession>A0A7M5V6S1</accession>
<dbReference type="GO" id="GO:0008061">
    <property type="term" value="F:chitin binding"/>
    <property type="evidence" value="ECO:0007669"/>
    <property type="project" value="InterPro"/>
</dbReference>
<evidence type="ECO:0000256" key="1">
    <source>
        <dbReference type="ARBA" id="ARBA00022801"/>
    </source>
</evidence>
<dbReference type="Gene3D" id="3.20.20.80">
    <property type="entry name" value="Glycosidases"/>
    <property type="match status" value="1"/>
</dbReference>
<sequence length="552" mass="61911">MANGSTILKLSLLLAMIMATQAYVRVCYYTNWSQYRNGLGKYSLRSHYQKGLCTHLMFSFGKVVKSGNEYTIDQYEWNDKSNLYKEMQDLKKDDPGLKTLLAIGGWTHASKGFSPMVSSKQNRAAFIKNSMKFIQDYGFDGLDLDWEFPGEGGDRGSSPIDRQRFTYLCQEMAAVYHDNGLLVTAAVKAAESSVRHSYEVAKVAQALDFINLMTYDLYGHWSSTLGHHTNTDRNARPHNLHLTVETWLKNGANPKKLVLGLGSYGRAFSLKNKCQYHPGHPGGKARAGRMTGEGGFLAYYEICQMKFDNHVCTKDSKVHAPYGNAGDQWVGYDDQESIVYKIENVMKKHNLLGYMFWALDLDDFTGKFCGQGKYPLMNAAKDAAEGRRKSYSCMTKDSCDGVRPPPPPEPTMPTNPPVVVTGKCKGKAPWGAQYDVWCNQGENCQLACNERNDCKQGRPCSVCICPNDPEPPKTTTTTTTMSTTTTTTTTPKTITTTPKTKTTTTKGPKMNCKPKLELFIKIKWFCNAYCYRCDKNIGSRTTKFFNSYCTCE</sequence>
<evidence type="ECO:0000313" key="9">
    <source>
        <dbReference type="EnsemblMetazoa" id="CLYHEMP008496.1"/>
    </source>
</evidence>
<feature type="region of interest" description="Disordered" evidence="6">
    <location>
        <begin position="474"/>
        <end position="502"/>
    </location>
</feature>
<evidence type="ECO:0000256" key="6">
    <source>
        <dbReference type="SAM" id="MobiDB-lite"/>
    </source>
</evidence>
<dbReference type="RefSeq" id="XP_066917550.1">
    <property type="nucleotide sequence ID" value="XM_067061449.1"/>
</dbReference>
<dbReference type="Pfam" id="PF00704">
    <property type="entry name" value="Glyco_hydro_18"/>
    <property type="match status" value="1"/>
</dbReference>
<dbReference type="SMART" id="SM00636">
    <property type="entry name" value="Glyco_18"/>
    <property type="match status" value="1"/>
</dbReference>
<dbReference type="InterPro" id="IPR001579">
    <property type="entry name" value="Glyco_hydro_18_chit_AS"/>
</dbReference>
<evidence type="ECO:0000256" key="3">
    <source>
        <dbReference type="ARBA" id="ARBA00023295"/>
    </source>
</evidence>
<reference evidence="9" key="1">
    <citation type="submission" date="2021-01" db="UniProtKB">
        <authorList>
            <consortium name="EnsemblMetazoa"/>
        </authorList>
    </citation>
    <scope>IDENTIFICATION</scope>
</reference>
<dbReference type="InterPro" id="IPR011583">
    <property type="entry name" value="Chitinase_II/V-like_cat"/>
</dbReference>
<dbReference type="GO" id="GO:0005975">
    <property type="term" value="P:carbohydrate metabolic process"/>
    <property type="evidence" value="ECO:0007669"/>
    <property type="project" value="InterPro"/>
</dbReference>
<keyword evidence="3 4" id="KW-0326">Glycosidase</keyword>
<keyword evidence="7" id="KW-0732">Signal</keyword>
<feature type="compositionally biased region" description="Pro residues" evidence="6">
    <location>
        <begin position="403"/>
        <end position="415"/>
    </location>
</feature>
<evidence type="ECO:0000256" key="2">
    <source>
        <dbReference type="ARBA" id="ARBA00023157"/>
    </source>
</evidence>
<evidence type="ECO:0000256" key="5">
    <source>
        <dbReference type="RuleBase" id="RU004453"/>
    </source>
</evidence>
<dbReference type="GO" id="GO:0006032">
    <property type="term" value="P:chitin catabolic process"/>
    <property type="evidence" value="ECO:0007669"/>
    <property type="project" value="TreeGrafter"/>
</dbReference>
<keyword evidence="2" id="KW-1015">Disulfide bond</keyword>
<dbReference type="PANTHER" id="PTHR11177">
    <property type="entry name" value="CHITINASE"/>
    <property type="match status" value="1"/>
</dbReference>
<dbReference type="SUPFAM" id="SSF54556">
    <property type="entry name" value="Chitinase insertion domain"/>
    <property type="match status" value="1"/>
</dbReference>
<proteinExistence type="inferred from homology"/>
<evidence type="ECO:0000259" key="8">
    <source>
        <dbReference type="PROSITE" id="PS51910"/>
    </source>
</evidence>
<dbReference type="SUPFAM" id="SSF51445">
    <property type="entry name" value="(Trans)glycosidases"/>
    <property type="match status" value="1"/>
</dbReference>
<dbReference type="PROSITE" id="PS01095">
    <property type="entry name" value="GH18_1"/>
    <property type="match status" value="1"/>
</dbReference>
<dbReference type="PROSITE" id="PS51910">
    <property type="entry name" value="GH18_2"/>
    <property type="match status" value="1"/>
</dbReference>
<feature type="region of interest" description="Disordered" evidence="6">
    <location>
        <begin position="395"/>
        <end position="415"/>
    </location>
</feature>
<feature type="domain" description="GH18" evidence="8">
    <location>
        <begin position="23"/>
        <end position="387"/>
    </location>
</feature>